<feature type="compositionally biased region" description="Polar residues" evidence="1">
    <location>
        <begin position="386"/>
        <end position="400"/>
    </location>
</feature>
<keyword evidence="5" id="KW-1185">Reference proteome</keyword>
<accession>A0ABP8K5P0</accession>
<dbReference type="PANTHER" id="PTHR33371:SF4">
    <property type="entry name" value="INTERMEMBRANE PHOSPHOLIPID TRANSPORT SYSTEM BINDING PROTEIN MLAD"/>
    <property type="match status" value="1"/>
</dbReference>
<keyword evidence="2" id="KW-1133">Transmembrane helix</keyword>
<evidence type="ECO:0000256" key="1">
    <source>
        <dbReference type="SAM" id="MobiDB-lite"/>
    </source>
</evidence>
<dbReference type="RefSeq" id="WP_344999151.1">
    <property type="nucleotide sequence ID" value="NZ_BAABFR010000079.1"/>
</dbReference>
<comment type="caution">
    <text evidence="4">The sequence shown here is derived from an EMBL/GenBank/DDBJ whole genome shotgun (WGS) entry which is preliminary data.</text>
</comment>
<name>A0ABP8K5P0_9ACTN</name>
<gene>
    <name evidence="4" type="ORF">GCM10023147_39020</name>
</gene>
<feature type="domain" description="Mce/MlaD" evidence="3">
    <location>
        <begin position="47"/>
        <end position="123"/>
    </location>
</feature>
<keyword evidence="2" id="KW-0812">Transmembrane</keyword>
<feature type="transmembrane region" description="Helical" evidence="2">
    <location>
        <begin position="21"/>
        <end position="41"/>
    </location>
</feature>
<keyword evidence="2" id="KW-0472">Membrane</keyword>
<evidence type="ECO:0000256" key="2">
    <source>
        <dbReference type="SAM" id="Phobius"/>
    </source>
</evidence>
<dbReference type="Proteomes" id="UP001500635">
    <property type="component" value="Unassembled WGS sequence"/>
</dbReference>
<reference evidence="5" key="1">
    <citation type="journal article" date="2019" name="Int. J. Syst. Evol. Microbiol.">
        <title>The Global Catalogue of Microorganisms (GCM) 10K type strain sequencing project: providing services to taxonomists for standard genome sequencing and annotation.</title>
        <authorList>
            <consortium name="The Broad Institute Genomics Platform"/>
            <consortium name="The Broad Institute Genome Sequencing Center for Infectious Disease"/>
            <person name="Wu L."/>
            <person name="Ma J."/>
        </authorList>
    </citation>
    <scope>NUCLEOTIDE SEQUENCE [LARGE SCALE GENOMIC DNA]</scope>
    <source>
        <strain evidence="5">JCM 17688</strain>
    </source>
</reference>
<evidence type="ECO:0000313" key="5">
    <source>
        <dbReference type="Proteomes" id="UP001500635"/>
    </source>
</evidence>
<evidence type="ECO:0000313" key="4">
    <source>
        <dbReference type="EMBL" id="GAA4400423.1"/>
    </source>
</evidence>
<sequence length="400" mass="41245">MGVVSVPGMSLEKGVLRRRGLIAVAVVVVVILVIWLVDSLWPKNQFTLTLRSPNVAAGIIDGAPVKLNGLQVGKVSDVKSLGHGVQGVVLTMNPDQVKGITNSVEAAFSAGNLFGVSEVELIPHGGGDALRNGEEITPQLPITDNTVSNIITTLGDVNNDAIRPHMSEIMNNVDLSTSAMLPLITALGTVAQSVQDTQRLSTSQTFPVIARVLGGADQTVSSLLPALSNDFEFQPVHDQAWVANAIGTEDAISNHTDSLSARLEQILNPSSVKGLSQATPVLVDTLTPLLTYFPNAGALGIKIGQLLDNIRSGMPNTPNGPVLNVNLSIDYPAVGAMLPPVTFQVVPHGTPAGPNPGGSRPSPGAQPSVGRTPVAKPTDTAAPATGSGQASPTSTAKAGN</sequence>
<dbReference type="InterPro" id="IPR052336">
    <property type="entry name" value="MlaD_Phospholipid_Transporter"/>
</dbReference>
<dbReference type="PANTHER" id="PTHR33371">
    <property type="entry name" value="INTERMEMBRANE PHOSPHOLIPID TRANSPORT SYSTEM BINDING PROTEIN MLAD-RELATED"/>
    <property type="match status" value="1"/>
</dbReference>
<evidence type="ECO:0000259" key="3">
    <source>
        <dbReference type="Pfam" id="PF02470"/>
    </source>
</evidence>
<dbReference type="InterPro" id="IPR003399">
    <property type="entry name" value="Mce/MlaD"/>
</dbReference>
<feature type="region of interest" description="Disordered" evidence="1">
    <location>
        <begin position="347"/>
        <end position="400"/>
    </location>
</feature>
<proteinExistence type="predicted"/>
<dbReference type="EMBL" id="BAABFR010000079">
    <property type="protein sequence ID" value="GAA4400423.1"/>
    <property type="molecule type" value="Genomic_DNA"/>
</dbReference>
<organism evidence="4 5">
    <name type="scientific">Tsukamurella soli</name>
    <dbReference type="NCBI Taxonomy" id="644556"/>
    <lineage>
        <taxon>Bacteria</taxon>
        <taxon>Bacillati</taxon>
        <taxon>Actinomycetota</taxon>
        <taxon>Actinomycetes</taxon>
        <taxon>Mycobacteriales</taxon>
        <taxon>Tsukamurellaceae</taxon>
        <taxon>Tsukamurella</taxon>
    </lineage>
</organism>
<protein>
    <recommendedName>
        <fullName evidence="3">Mce/MlaD domain-containing protein</fullName>
    </recommendedName>
</protein>
<dbReference type="Pfam" id="PF02470">
    <property type="entry name" value="MlaD"/>
    <property type="match status" value="1"/>
</dbReference>